<proteinExistence type="predicted"/>
<feature type="transmembrane region" description="Helical" evidence="1">
    <location>
        <begin position="63"/>
        <end position="82"/>
    </location>
</feature>
<reference evidence="2" key="1">
    <citation type="submission" date="2022-01" db="EMBL/GenBank/DDBJ databases">
        <authorList>
            <person name="Jo J.-H."/>
            <person name="Im W.-T."/>
        </authorList>
    </citation>
    <scope>NUCLEOTIDE SEQUENCE</scope>
    <source>
        <strain evidence="2">NA20</strain>
    </source>
</reference>
<keyword evidence="1" id="KW-1133">Transmembrane helix</keyword>
<feature type="transmembrane region" description="Helical" evidence="1">
    <location>
        <begin position="234"/>
        <end position="254"/>
    </location>
</feature>
<keyword evidence="1" id="KW-0812">Transmembrane</keyword>
<evidence type="ECO:0008006" key="4">
    <source>
        <dbReference type="Google" id="ProtNLM"/>
    </source>
</evidence>
<organism evidence="2 3">
    <name type="scientific">Terrimonas ginsenosidimutans</name>
    <dbReference type="NCBI Taxonomy" id="2908004"/>
    <lineage>
        <taxon>Bacteria</taxon>
        <taxon>Pseudomonadati</taxon>
        <taxon>Bacteroidota</taxon>
        <taxon>Chitinophagia</taxon>
        <taxon>Chitinophagales</taxon>
        <taxon>Chitinophagaceae</taxon>
        <taxon>Terrimonas</taxon>
    </lineage>
</organism>
<dbReference type="EMBL" id="JAKLTR010000001">
    <property type="protein sequence ID" value="MCG2613161.1"/>
    <property type="molecule type" value="Genomic_DNA"/>
</dbReference>
<feature type="transmembrane region" description="Helical" evidence="1">
    <location>
        <begin position="102"/>
        <end position="122"/>
    </location>
</feature>
<accession>A0ABS9KLG5</accession>
<feature type="transmembrane region" description="Helical" evidence="1">
    <location>
        <begin position="260"/>
        <end position="281"/>
    </location>
</feature>
<feature type="transmembrane region" description="Helical" evidence="1">
    <location>
        <begin position="142"/>
        <end position="162"/>
    </location>
</feature>
<keyword evidence="3" id="KW-1185">Reference proteome</keyword>
<dbReference type="InterPro" id="IPR016035">
    <property type="entry name" value="Acyl_Trfase/lysoPLipase"/>
</dbReference>
<name>A0ABS9KLG5_9BACT</name>
<feature type="transmembrane region" description="Helical" evidence="1">
    <location>
        <begin position="288"/>
        <end position="304"/>
    </location>
</feature>
<evidence type="ECO:0000256" key="1">
    <source>
        <dbReference type="SAM" id="Phobius"/>
    </source>
</evidence>
<keyword evidence="1" id="KW-0472">Membrane</keyword>
<protein>
    <recommendedName>
        <fullName evidence="4">PNPLA domain-containing protein</fullName>
    </recommendedName>
</protein>
<evidence type="ECO:0000313" key="3">
    <source>
        <dbReference type="Proteomes" id="UP001165367"/>
    </source>
</evidence>
<evidence type="ECO:0000313" key="2">
    <source>
        <dbReference type="EMBL" id="MCG2613161.1"/>
    </source>
</evidence>
<sequence length="744" mass="85762">MKAWLRGFYYSFPVQLLFLHFRKYQILLVFWFILFATVSGYFMKGFGADSLYLAPEYLGNVNAVSTALVGLSIGMFIMSWNISTFVLFSKHFRFLAATTNPFLKYCINNTVIPLIFLAFYFFHAYEHTRYKELVSPVEILFLAGGFACGLILILAISFIYFFRADRSILRRLFPKMTNPDDYITHLLPVKETYHTDSLIHVEWYFDSPVRLRPTRDVRHYTPEFIGSLFKRHHFAAILCVFVAFIFLIGIGFFLESPVFQIPAAASITIFFSILIGVAGAFSYFLQSWSIPYLIGLLLLVNFFYKIDWIDPRNKGYGLNYQNVTERPTYTREGLLKICTPEKVDADRRNMISILNKWKAKQDTDLPYLVMLNTSGGGHRSATFTMSILQQLDSLTNGKIMKNIFLINGASGGMIGATYFRELFLQKQKGKNIRLQDRKYVDDIASDVLNPLFSSFVARDLLAPAQKFTSNGFTYVKDRGYAFEERLNLNTHGLLDKEISDYAQDEKNANIPLMFFNSVVTRDSRKMLISTQPVSFMMQGWQDTTRIPEMDPDVIDFGAFFSKQDPYGLRVLSALRMNATFPIVLPNVWLPSEPVVDVMDAGLRDNYGQETNLRFLEAFDDWIQENTAGVLIIQVRDRSPGGWENPYLSDDITDHATKPFLLLQHNWFKMMEYFQNDMLSYYGEHPGRKVNKILFQYAAANEENKAALNFHLGKREKLDIISSVRSQANQVNVKKLLELLKQNNK</sequence>
<dbReference type="RefSeq" id="WP_237868386.1">
    <property type="nucleotide sequence ID" value="NZ_JAKLTR010000001.1"/>
</dbReference>
<comment type="caution">
    <text evidence="2">The sequence shown here is derived from an EMBL/GenBank/DDBJ whole genome shotgun (WGS) entry which is preliminary data.</text>
</comment>
<dbReference type="Gene3D" id="3.40.1090.10">
    <property type="entry name" value="Cytosolic phospholipase A2 catalytic domain"/>
    <property type="match status" value="1"/>
</dbReference>
<gene>
    <name evidence="2" type="ORF">LZZ85_02680</name>
</gene>
<feature type="transmembrane region" description="Helical" evidence="1">
    <location>
        <begin position="24"/>
        <end position="43"/>
    </location>
</feature>
<dbReference type="Proteomes" id="UP001165367">
    <property type="component" value="Unassembled WGS sequence"/>
</dbReference>
<dbReference type="SUPFAM" id="SSF52151">
    <property type="entry name" value="FabD/lysophospholipase-like"/>
    <property type="match status" value="1"/>
</dbReference>